<evidence type="ECO:0000313" key="2">
    <source>
        <dbReference type="EMBL" id="CAD8043779.1"/>
    </source>
</evidence>
<name>A0A8S1JQD5_PARPR</name>
<dbReference type="EMBL" id="CAJJDM010000002">
    <property type="protein sequence ID" value="CAD8043779.1"/>
    <property type="molecule type" value="Genomic_DNA"/>
</dbReference>
<gene>
    <name evidence="2" type="ORF">PPRIM_AZ9-3.1.T0050433</name>
</gene>
<dbReference type="OMA" id="KTANICS"/>
<sequence length="213" mass="25226">MLTKQFQLLRSVAFFSRVKGGLDSEIYVRKSHKFLHSIYKKESPIENAQQIVKDFKLTLGQRYQHGFEPEEMKDASPLVQKAFGLNNATDSQIVAYRIQQAIKKYQKWPLDTASALVKAAVLNERVISLMNHMEKNRQDKYCALTLTKLLADRRKAMYYLRTHDYQGFLWLVSDYGLKDLKYHNHKYLRHRHIAATKIKRYTRKDTNRTRWAL</sequence>
<dbReference type="InterPro" id="IPR005290">
    <property type="entry name" value="Ribosomal_uS15_bac-type"/>
</dbReference>
<dbReference type="PANTHER" id="PTHR23321:SF26">
    <property type="entry name" value="SMALL RIBOSOMAL SUBUNIT PROTEIN US15M"/>
    <property type="match status" value="1"/>
</dbReference>
<dbReference type="GO" id="GO:0005840">
    <property type="term" value="C:ribosome"/>
    <property type="evidence" value="ECO:0007669"/>
    <property type="project" value="UniProtKB-KW"/>
</dbReference>
<dbReference type="PANTHER" id="PTHR23321">
    <property type="entry name" value="RIBOSOMAL PROTEIN S15, BACTERIAL AND ORGANELLAR"/>
    <property type="match status" value="1"/>
</dbReference>
<dbReference type="GO" id="GO:0003735">
    <property type="term" value="F:structural constituent of ribosome"/>
    <property type="evidence" value="ECO:0007669"/>
    <property type="project" value="InterPro"/>
</dbReference>
<reference evidence="2" key="1">
    <citation type="submission" date="2021-01" db="EMBL/GenBank/DDBJ databases">
        <authorList>
            <consortium name="Genoscope - CEA"/>
            <person name="William W."/>
        </authorList>
    </citation>
    <scope>NUCLEOTIDE SEQUENCE</scope>
</reference>
<comment type="similarity">
    <text evidence="1">Belongs to the universal ribosomal protein uS15 family.</text>
</comment>
<dbReference type="Pfam" id="PF00312">
    <property type="entry name" value="Ribosomal_S15"/>
    <property type="match status" value="1"/>
</dbReference>
<proteinExistence type="inferred from homology"/>
<comment type="caution">
    <text evidence="2">The sequence shown here is derived from an EMBL/GenBank/DDBJ whole genome shotgun (WGS) entry which is preliminary data.</text>
</comment>
<dbReference type="SMART" id="SM01387">
    <property type="entry name" value="Ribosomal_S15"/>
    <property type="match status" value="1"/>
</dbReference>
<dbReference type="GO" id="GO:0006412">
    <property type="term" value="P:translation"/>
    <property type="evidence" value="ECO:0007669"/>
    <property type="project" value="InterPro"/>
</dbReference>
<evidence type="ECO:0000256" key="1">
    <source>
        <dbReference type="RuleBase" id="RU003919"/>
    </source>
</evidence>
<keyword evidence="1" id="KW-0689">Ribosomal protein</keyword>
<dbReference type="Proteomes" id="UP000688137">
    <property type="component" value="Unassembled WGS sequence"/>
</dbReference>
<keyword evidence="3" id="KW-1185">Reference proteome</keyword>
<evidence type="ECO:0000313" key="3">
    <source>
        <dbReference type="Proteomes" id="UP000688137"/>
    </source>
</evidence>
<dbReference type="InterPro" id="IPR000589">
    <property type="entry name" value="Ribosomal_uS15"/>
</dbReference>
<organism evidence="2 3">
    <name type="scientific">Paramecium primaurelia</name>
    <dbReference type="NCBI Taxonomy" id="5886"/>
    <lineage>
        <taxon>Eukaryota</taxon>
        <taxon>Sar</taxon>
        <taxon>Alveolata</taxon>
        <taxon>Ciliophora</taxon>
        <taxon>Intramacronucleata</taxon>
        <taxon>Oligohymenophorea</taxon>
        <taxon>Peniculida</taxon>
        <taxon>Parameciidae</taxon>
        <taxon>Paramecium</taxon>
    </lineage>
</organism>
<accession>A0A8S1JQD5</accession>
<protein>
    <submittedName>
        <fullName evidence="2">Uncharacterized protein</fullName>
    </submittedName>
</protein>
<dbReference type="GO" id="GO:1990904">
    <property type="term" value="C:ribonucleoprotein complex"/>
    <property type="evidence" value="ECO:0007669"/>
    <property type="project" value="UniProtKB-KW"/>
</dbReference>
<dbReference type="CDD" id="cd00353">
    <property type="entry name" value="Ribosomal_S15p_S13e"/>
    <property type="match status" value="1"/>
</dbReference>
<dbReference type="AlphaFoldDB" id="A0A8S1JQD5"/>
<keyword evidence="1" id="KW-0687">Ribonucleoprotein</keyword>